<evidence type="ECO:0000256" key="1">
    <source>
        <dbReference type="ARBA" id="ARBA00022908"/>
    </source>
</evidence>
<dbReference type="CDD" id="cd00796">
    <property type="entry name" value="INT_Rci_Hp1_C"/>
    <property type="match status" value="1"/>
</dbReference>
<comment type="caution">
    <text evidence="4">The sequence shown here is derived from an EMBL/GenBank/DDBJ whole genome shotgun (WGS) entry which is preliminary data.</text>
</comment>
<reference evidence="4" key="1">
    <citation type="submission" date="2018-09" db="EMBL/GenBank/DDBJ databases">
        <authorList>
            <person name="Ashton P.M."/>
            <person name="Dallman T."/>
            <person name="Nair S."/>
            <person name="De Pinna E."/>
            <person name="Peters T."/>
            <person name="Grant K."/>
        </authorList>
    </citation>
    <scope>NUCLEOTIDE SEQUENCE [LARGE SCALE GENOMIC DNA]</scope>
    <source>
        <strain evidence="4">598938</strain>
    </source>
</reference>
<evidence type="ECO:0000313" key="4">
    <source>
        <dbReference type="EMBL" id="MML56249.1"/>
    </source>
</evidence>
<dbReference type="InterPro" id="IPR002104">
    <property type="entry name" value="Integrase_catalytic"/>
</dbReference>
<name>A0A3R1AI09_SALET</name>
<dbReference type="Proteomes" id="UP000885348">
    <property type="component" value="Unassembled WGS sequence"/>
</dbReference>
<accession>A0A3R1AI09</accession>
<dbReference type="Pfam" id="PF00589">
    <property type="entry name" value="Phage_integrase"/>
    <property type="match status" value="1"/>
</dbReference>
<dbReference type="Pfam" id="PF24624">
    <property type="entry name" value="Int_N"/>
    <property type="match status" value="1"/>
</dbReference>
<dbReference type="PANTHER" id="PTHR30349:SF93">
    <property type="entry name" value="FELS-2 PROPHAGE PROTEIN"/>
    <property type="match status" value="1"/>
</dbReference>
<dbReference type="InterPro" id="IPR011010">
    <property type="entry name" value="DNA_brk_join_enz"/>
</dbReference>
<dbReference type="Gene3D" id="1.10.443.10">
    <property type="entry name" value="Intergrase catalytic core"/>
    <property type="match status" value="1"/>
</dbReference>
<keyword evidence="1" id="KW-0229">DNA integration</keyword>
<dbReference type="InterPro" id="IPR057084">
    <property type="entry name" value="Int_N"/>
</dbReference>
<gene>
    <name evidence="4" type="ORF">D7N80_23800</name>
</gene>
<keyword evidence="2" id="KW-0233">DNA recombination</keyword>
<dbReference type="GO" id="GO:0015074">
    <property type="term" value="P:DNA integration"/>
    <property type="evidence" value="ECO:0007669"/>
    <property type="project" value="UniProtKB-KW"/>
</dbReference>
<dbReference type="GO" id="GO:0003677">
    <property type="term" value="F:DNA binding"/>
    <property type="evidence" value="ECO:0007669"/>
    <property type="project" value="InterPro"/>
</dbReference>
<proteinExistence type="predicted"/>
<dbReference type="InterPro" id="IPR050090">
    <property type="entry name" value="Tyrosine_recombinase_XerCD"/>
</dbReference>
<dbReference type="SUPFAM" id="SSF56349">
    <property type="entry name" value="DNA breaking-rejoining enzymes"/>
    <property type="match status" value="1"/>
</dbReference>
<dbReference type="PROSITE" id="PS51898">
    <property type="entry name" value="TYR_RECOMBINASE"/>
    <property type="match status" value="1"/>
</dbReference>
<protein>
    <submittedName>
        <fullName evidence="4">Integrase</fullName>
    </submittedName>
</protein>
<sequence length="324" mass="36828">MGISKLPDGRYLVDLRPSGSDGKRIRKKFTTRGEAKDYERWAVARYNNKEWKAPVADDRYLLELIEIWWKVKGQMMRDGERTHHKLLVLDRALGHPLARDVTPKLFSDYRAQRTTAGIKPKTLNTEQEHISAMFNSLYALGHYPSPNPLKGLKPIRLTKNEMGYLTHDDIARLLEVMKGDNLLVAKLCLSTGARWNEAAMLMATHVMKDRVTFVKTKNGKNRTIPVAPALITEILEGRSGRLFPDVDYVLARETIKTVVPHLPAGQATHSLRHTFASHFMMNGGNILTLQRILGHSNILQTMIYAHFSPDHLIDAVKYNPLISF</sequence>
<feature type="domain" description="Tyr recombinase" evidence="3">
    <location>
        <begin position="160"/>
        <end position="317"/>
    </location>
</feature>
<dbReference type="InterPro" id="IPR013762">
    <property type="entry name" value="Integrase-like_cat_sf"/>
</dbReference>
<dbReference type="EMBL" id="RVVJ01000037">
    <property type="protein sequence ID" value="MML56249.1"/>
    <property type="molecule type" value="Genomic_DNA"/>
</dbReference>
<evidence type="ECO:0000259" key="3">
    <source>
        <dbReference type="PROSITE" id="PS51898"/>
    </source>
</evidence>
<dbReference type="AlphaFoldDB" id="A0A3R1AI09"/>
<dbReference type="GO" id="GO:0006310">
    <property type="term" value="P:DNA recombination"/>
    <property type="evidence" value="ECO:0007669"/>
    <property type="project" value="UniProtKB-KW"/>
</dbReference>
<organism evidence="4">
    <name type="scientific">Salmonella enterica I</name>
    <dbReference type="NCBI Taxonomy" id="59201"/>
    <lineage>
        <taxon>Bacteria</taxon>
        <taxon>Pseudomonadati</taxon>
        <taxon>Pseudomonadota</taxon>
        <taxon>Gammaproteobacteria</taxon>
        <taxon>Enterobacterales</taxon>
        <taxon>Enterobacteriaceae</taxon>
        <taxon>Salmonella</taxon>
    </lineage>
</organism>
<evidence type="ECO:0000256" key="2">
    <source>
        <dbReference type="ARBA" id="ARBA00023172"/>
    </source>
</evidence>
<dbReference type="PANTHER" id="PTHR30349">
    <property type="entry name" value="PHAGE INTEGRASE-RELATED"/>
    <property type="match status" value="1"/>
</dbReference>